<evidence type="ECO:0000313" key="1">
    <source>
        <dbReference type="EMBL" id="KAI4351312.1"/>
    </source>
</evidence>
<dbReference type="Proteomes" id="UP000828941">
    <property type="component" value="Chromosome 3"/>
</dbReference>
<gene>
    <name evidence="1" type="ORF">L6164_005686</name>
</gene>
<reference evidence="1 2" key="1">
    <citation type="journal article" date="2022" name="DNA Res.">
        <title>Chromosomal-level genome assembly of the orchid tree Bauhinia variegata (Leguminosae; Cercidoideae) supports the allotetraploid origin hypothesis of Bauhinia.</title>
        <authorList>
            <person name="Zhong Y."/>
            <person name="Chen Y."/>
            <person name="Zheng D."/>
            <person name="Pang J."/>
            <person name="Liu Y."/>
            <person name="Luo S."/>
            <person name="Meng S."/>
            <person name="Qian L."/>
            <person name="Wei D."/>
            <person name="Dai S."/>
            <person name="Zhou R."/>
        </authorList>
    </citation>
    <scope>NUCLEOTIDE SEQUENCE [LARGE SCALE GENOMIC DNA]</scope>
    <source>
        <strain evidence="1">BV-YZ2020</strain>
    </source>
</reference>
<proteinExistence type="predicted"/>
<name>A0ACB9PRE0_BAUVA</name>
<comment type="caution">
    <text evidence="1">The sequence shown here is derived from an EMBL/GenBank/DDBJ whole genome shotgun (WGS) entry which is preliminary data.</text>
</comment>
<accession>A0ACB9PRE0</accession>
<keyword evidence="2" id="KW-1185">Reference proteome</keyword>
<dbReference type="EMBL" id="CM039428">
    <property type="protein sequence ID" value="KAI4351312.1"/>
    <property type="molecule type" value="Genomic_DNA"/>
</dbReference>
<sequence length="151" mass="17187">MTIKVGVADLHVLLFVCSDLSLTAREITFLTDSEISILVCGRNLLYRNFKFSALGLEVLFRSLQPRGLAETLCGSPLYMAPEIMQLQKSLECWCNFISACYRKNTFYRKQSIQLLQNIMKSNELQFPSDNLDLSSDCKDLCKKLLHHNPGC</sequence>
<organism evidence="1 2">
    <name type="scientific">Bauhinia variegata</name>
    <name type="common">Purple orchid tree</name>
    <name type="synonym">Phanera variegata</name>
    <dbReference type="NCBI Taxonomy" id="167791"/>
    <lineage>
        <taxon>Eukaryota</taxon>
        <taxon>Viridiplantae</taxon>
        <taxon>Streptophyta</taxon>
        <taxon>Embryophyta</taxon>
        <taxon>Tracheophyta</taxon>
        <taxon>Spermatophyta</taxon>
        <taxon>Magnoliopsida</taxon>
        <taxon>eudicotyledons</taxon>
        <taxon>Gunneridae</taxon>
        <taxon>Pentapetalae</taxon>
        <taxon>rosids</taxon>
        <taxon>fabids</taxon>
        <taxon>Fabales</taxon>
        <taxon>Fabaceae</taxon>
        <taxon>Cercidoideae</taxon>
        <taxon>Cercideae</taxon>
        <taxon>Bauhiniinae</taxon>
        <taxon>Bauhinia</taxon>
    </lineage>
</organism>
<evidence type="ECO:0000313" key="2">
    <source>
        <dbReference type="Proteomes" id="UP000828941"/>
    </source>
</evidence>
<protein>
    <submittedName>
        <fullName evidence="1">Uncharacterized protein</fullName>
    </submittedName>
</protein>